<evidence type="ECO:0000256" key="1">
    <source>
        <dbReference type="SAM" id="MobiDB-lite"/>
    </source>
</evidence>
<dbReference type="SUPFAM" id="SSF49265">
    <property type="entry name" value="Fibronectin type III"/>
    <property type="match status" value="1"/>
</dbReference>
<dbReference type="Gene3D" id="2.60.120.260">
    <property type="entry name" value="Galactose-binding domain-like"/>
    <property type="match status" value="1"/>
</dbReference>
<dbReference type="EMBL" id="OBEH01000002">
    <property type="protein sequence ID" value="SNY99617.1"/>
    <property type="molecule type" value="Genomic_DNA"/>
</dbReference>
<name>A0A285MSU4_9FLAO</name>
<keyword evidence="4" id="KW-1185">Reference proteome</keyword>
<evidence type="ECO:0000313" key="3">
    <source>
        <dbReference type="EMBL" id="SNY99617.1"/>
    </source>
</evidence>
<feature type="region of interest" description="Disordered" evidence="1">
    <location>
        <begin position="169"/>
        <end position="196"/>
    </location>
</feature>
<feature type="compositionally biased region" description="Low complexity" evidence="1">
    <location>
        <begin position="175"/>
        <end position="193"/>
    </location>
</feature>
<evidence type="ECO:0000256" key="2">
    <source>
        <dbReference type="SAM" id="SignalP"/>
    </source>
</evidence>
<evidence type="ECO:0000313" key="4">
    <source>
        <dbReference type="Proteomes" id="UP000219048"/>
    </source>
</evidence>
<dbReference type="InterPro" id="IPR013783">
    <property type="entry name" value="Ig-like_fold"/>
</dbReference>
<dbReference type="Proteomes" id="UP000219048">
    <property type="component" value="Unassembled WGS sequence"/>
</dbReference>
<dbReference type="AlphaFoldDB" id="A0A285MSU4"/>
<gene>
    <name evidence="3" type="ORF">SAMN06265377_1428</name>
</gene>
<feature type="signal peptide" evidence="2">
    <location>
        <begin position="1"/>
        <end position="19"/>
    </location>
</feature>
<accession>A0A285MSU4</accession>
<dbReference type="InterPro" id="IPR036116">
    <property type="entry name" value="FN3_sf"/>
</dbReference>
<keyword evidence="2" id="KW-0732">Signal</keyword>
<organism evidence="3 4">
    <name type="scientific">Flagellimonas pacifica</name>
    <dbReference type="NCBI Taxonomy" id="1247520"/>
    <lineage>
        <taxon>Bacteria</taxon>
        <taxon>Pseudomonadati</taxon>
        <taxon>Bacteroidota</taxon>
        <taxon>Flavobacteriia</taxon>
        <taxon>Flavobacteriales</taxon>
        <taxon>Flavobacteriaceae</taxon>
        <taxon>Flagellimonas</taxon>
    </lineage>
</organism>
<dbReference type="Gene3D" id="2.60.40.10">
    <property type="entry name" value="Immunoglobulins"/>
    <property type="match status" value="1"/>
</dbReference>
<evidence type="ECO:0008006" key="5">
    <source>
        <dbReference type="Google" id="ProtNLM"/>
    </source>
</evidence>
<reference evidence="4" key="1">
    <citation type="submission" date="2017-09" db="EMBL/GenBank/DDBJ databases">
        <authorList>
            <person name="Varghese N."/>
            <person name="Submissions S."/>
        </authorList>
    </citation>
    <scope>NUCLEOTIDE SEQUENCE [LARGE SCALE GENOMIC DNA]</scope>
    <source>
        <strain evidence="4">DSM 25885</strain>
    </source>
</reference>
<sequence>MVKKLLFTLLFCGTFSAFSQNLYNDSNAASPTNESNAITGWTNQAFLTSDNSDSQSGLFSLRAESTGNNGSVITYEFDAVIGQDYVISIWAREGAQSNSPAFANWQGLNGFSTTGIAGNTWTEYVFNVTATSINPTIRVYTSPWSARLVAGNTVFIDNISIVAAGGDTESPNAVSDLSSSNTTSTSTDLSWSDPGDNVGVTDYEVF</sequence>
<feature type="non-terminal residue" evidence="3">
    <location>
        <position position="206"/>
    </location>
</feature>
<feature type="chain" id="PRO_5013261688" description="CBM-cenC domain-containing protein" evidence="2">
    <location>
        <begin position="20"/>
        <end position="206"/>
    </location>
</feature>
<protein>
    <recommendedName>
        <fullName evidence="5">CBM-cenC domain-containing protein</fullName>
    </recommendedName>
</protein>
<proteinExistence type="predicted"/>